<keyword evidence="3" id="KW-1185">Reference proteome</keyword>
<evidence type="ECO:0000313" key="3">
    <source>
        <dbReference type="Proteomes" id="UP000595857"/>
    </source>
</evidence>
<name>A0ABX7C341_9HYPH</name>
<keyword evidence="1" id="KW-1133">Transmembrane helix</keyword>
<dbReference type="EMBL" id="CP068046">
    <property type="protein sequence ID" value="QQR38162.1"/>
    <property type="molecule type" value="Genomic_DNA"/>
</dbReference>
<dbReference type="Proteomes" id="UP000595857">
    <property type="component" value="Chromosome"/>
</dbReference>
<keyword evidence="1" id="KW-0472">Membrane</keyword>
<sequence>MSSETGAKLVPNGLTPEQDAAFRKQRRRRSLALAVALALFALTFYVLTIVKMGPALFDRSL</sequence>
<reference evidence="2 3" key="1">
    <citation type="submission" date="2021-01" db="EMBL/GenBank/DDBJ databases">
        <title>Genome seq and assembly of Devosia sp. LEGU1.</title>
        <authorList>
            <person name="Chhetri G."/>
        </authorList>
    </citation>
    <scope>NUCLEOTIDE SEQUENCE [LARGE SCALE GENOMIC DNA]</scope>
    <source>
        <strain evidence="2 3">LEGU1</strain>
    </source>
</reference>
<accession>A0ABX7C341</accession>
<evidence type="ECO:0000313" key="2">
    <source>
        <dbReference type="EMBL" id="QQR38162.1"/>
    </source>
</evidence>
<dbReference type="RefSeq" id="WP_201630087.1">
    <property type="nucleotide sequence ID" value="NZ_CP068046.1"/>
</dbReference>
<evidence type="ECO:0008006" key="4">
    <source>
        <dbReference type="Google" id="ProtNLM"/>
    </source>
</evidence>
<proteinExistence type="predicted"/>
<feature type="transmembrane region" description="Helical" evidence="1">
    <location>
        <begin position="31"/>
        <end position="50"/>
    </location>
</feature>
<keyword evidence="1" id="KW-0812">Transmembrane</keyword>
<evidence type="ECO:0000256" key="1">
    <source>
        <dbReference type="SAM" id="Phobius"/>
    </source>
</evidence>
<gene>
    <name evidence="2" type="ORF">JI748_10200</name>
</gene>
<organism evidence="2 3">
    <name type="scientific">Devosia rhizoryzae</name>
    <dbReference type="NCBI Taxonomy" id="2774137"/>
    <lineage>
        <taxon>Bacteria</taxon>
        <taxon>Pseudomonadati</taxon>
        <taxon>Pseudomonadota</taxon>
        <taxon>Alphaproteobacteria</taxon>
        <taxon>Hyphomicrobiales</taxon>
        <taxon>Devosiaceae</taxon>
        <taxon>Devosia</taxon>
    </lineage>
</organism>
<protein>
    <recommendedName>
        <fullName evidence="4">Protein CoxF</fullName>
    </recommendedName>
</protein>